<evidence type="ECO:0000313" key="2">
    <source>
        <dbReference type="EMBL" id="CTQ48876.1"/>
    </source>
</evidence>
<organism evidence="2 3">
    <name type="scientific">Jannaschia donghaensis</name>
    <dbReference type="NCBI Taxonomy" id="420998"/>
    <lineage>
        <taxon>Bacteria</taxon>
        <taxon>Pseudomonadati</taxon>
        <taxon>Pseudomonadota</taxon>
        <taxon>Alphaproteobacteria</taxon>
        <taxon>Rhodobacterales</taxon>
        <taxon>Roseobacteraceae</taxon>
        <taxon>Jannaschia</taxon>
    </lineage>
</organism>
<dbReference type="EMBL" id="CXSU01000006">
    <property type="protein sequence ID" value="CTQ48876.1"/>
    <property type="molecule type" value="Genomic_DNA"/>
</dbReference>
<dbReference type="SUPFAM" id="SSF53328">
    <property type="entry name" value="Formyltransferase"/>
    <property type="match status" value="1"/>
</dbReference>
<gene>
    <name evidence="2" type="ORF">JDO7802_00884</name>
</gene>
<proteinExistence type="predicted"/>
<dbReference type="Gene3D" id="3.40.50.170">
    <property type="entry name" value="Formyl transferase, N-terminal domain"/>
    <property type="match status" value="1"/>
</dbReference>
<protein>
    <submittedName>
        <fullName evidence="2">Methionyl-tRNA formyltransferase</fullName>
    </submittedName>
</protein>
<sequence>MRELTDLTMICADTTRSRAYLQNLVRAGLRPARVLAMTRPDADLPGQARDLLPVAPGIAEHDDLWRMAHFDPNTKLADDLNAIGAPVDWLVETDINDPAVVDALSSAPGGVALYSGFGGQILRDNVLNVGKRILHVHGGYLPTFRGSTTNYYSLLAEGTLGASAIFMTAEIDAGPILMRRKFSAPPDKTCMDHLHDSAARAVVLLDTLSAWIETGEWPVVHPGPDEVARTYYVIHPALKHVAIYT</sequence>
<reference evidence="2 3" key="1">
    <citation type="submission" date="2015-07" db="EMBL/GenBank/DDBJ databases">
        <authorList>
            <person name="Noorani M."/>
        </authorList>
    </citation>
    <scope>NUCLEOTIDE SEQUENCE [LARGE SCALE GENOMIC DNA]</scope>
    <source>
        <strain evidence="2 3">CECT 7802</strain>
    </source>
</reference>
<keyword evidence="3" id="KW-1185">Reference proteome</keyword>
<dbReference type="Pfam" id="PF00551">
    <property type="entry name" value="Formyl_trans_N"/>
    <property type="match status" value="1"/>
</dbReference>
<dbReference type="STRING" id="420998.JDO7802_00884"/>
<dbReference type="AlphaFoldDB" id="A0A0M6YIJ6"/>
<evidence type="ECO:0000313" key="3">
    <source>
        <dbReference type="Proteomes" id="UP000049222"/>
    </source>
</evidence>
<dbReference type="InterPro" id="IPR002376">
    <property type="entry name" value="Formyl_transf_N"/>
</dbReference>
<dbReference type="GO" id="GO:0016740">
    <property type="term" value="F:transferase activity"/>
    <property type="evidence" value="ECO:0007669"/>
    <property type="project" value="UniProtKB-KW"/>
</dbReference>
<dbReference type="Proteomes" id="UP000049222">
    <property type="component" value="Unassembled WGS sequence"/>
</dbReference>
<evidence type="ECO:0000259" key="1">
    <source>
        <dbReference type="Pfam" id="PF00551"/>
    </source>
</evidence>
<accession>A0A0M6YIJ6</accession>
<keyword evidence="2" id="KW-0808">Transferase</keyword>
<dbReference type="InterPro" id="IPR036477">
    <property type="entry name" value="Formyl_transf_N_sf"/>
</dbReference>
<name>A0A0M6YIJ6_9RHOB</name>
<feature type="domain" description="Formyl transferase N-terminal" evidence="1">
    <location>
        <begin position="95"/>
        <end position="190"/>
    </location>
</feature>